<evidence type="ECO:0000313" key="1">
    <source>
        <dbReference type="EMBL" id="CAB4761407.1"/>
    </source>
</evidence>
<name>A0A6J6USH5_9ZZZZ</name>
<dbReference type="EMBL" id="CAEZZO010000010">
    <property type="protein sequence ID" value="CAB4761407.1"/>
    <property type="molecule type" value="Genomic_DNA"/>
</dbReference>
<sequence length="80" mass="8694">MIRFNAKILTPVNKVSKYIINSEPKIAETPTSSGIALATRLPKTKIKNIKVSGIEIISDNFKSSAILVFIAWANTPVPLA</sequence>
<accession>A0A6J6USH5</accession>
<gene>
    <name evidence="1" type="ORF">UFOPK2886_00128</name>
</gene>
<reference evidence="1" key="1">
    <citation type="submission" date="2020-05" db="EMBL/GenBank/DDBJ databases">
        <authorList>
            <person name="Chiriac C."/>
            <person name="Salcher M."/>
            <person name="Ghai R."/>
            <person name="Kavagutti S V."/>
        </authorList>
    </citation>
    <scope>NUCLEOTIDE SEQUENCE</scope>
</reference>
<dbReference type="AlphaFoldDB" id="A0A6J6USH5"/>
<protein>
    <submittedName>
        <fullName evidence="1">Unannotated protein</fullName>
    </submittedName>
</protein>
<organism evidence="1">
    <name type="scientific">freshwater metagenome</name>
    <dbReference type="NCBI Taxonomy" id="449393"/>
    <lineage>
        <taxon>unclassified sequences</taxon>
        <taxon>metagenomes</taxon>
        <taxon>ecological metagenomes</taxon>
    </lineage>
</organism>
<proteinExistence type="predicted"/>